<dbReference type="Proteomes" id="UP000265520">
    <property type="component" value="Unassembled WGS sequence"/>
</dbReference>
<keyword evidence="2" id="KW-1185">Reference proteome</keyword>
<name>A0A392RZI6_9FABA</name>
<evidence type="ECO:0000313" key="2">
    <source>
        <dbReference type="Proteomes" id="UP000265520"/>
    </source>
</evidence>
<accession>A0A392RZI6</accession>
<proteinExistence type="predicted"/>
<feature type="non-terminal residue" evidence="1">
    <location>
        <position position="1"/>
    </location>
</feature>
<protein>
    <submittedName>
        <fullName evidence="1">Uncharacterized protein</fullName>
    </submittedName>
</protein>
<sequence>VDAHWKWYSDLDKGYLVSGAYHLLTHLVPLAVAANNEISWNNIAPLNVSLFAWRWLWRG</sequence>
<reference evidence="1 2" key="1">
    <citation type="journal article" date="2018" name="Front. Plant Sci.">
        <title>Red Clover (Trifolium pratense) and Zigzag Clover (T. medium) - A Picture of Genomic Similarities and Differences.</title>
        <authorList>
            <person name="Dluhosova J."/>
            <person name="Istvanek J."/>
            <person name="Nedelnik J."/>
            <person name="Repkova J."/>
        </authorList>
    </citation>
    <scope>NUCLEOTIDE SEQUENCE [LARGE SCALE GENOMIC DNA]</scope>
    <source>
        <strain evidence="2">cv. 10/8</strain>
        <tissue evidence="1">Leaf</tissue>
    </source>
</reference>
<dbReference type="AlphaFoldDB" id="A0A392RZI6"/>
<comment type="caution">
    <text evidence="1">The sequence shown here is derived from an EMBL/GenBank/DDBJ whole genome shotgun (WGS) entry which is preliminary data.</text>
</comment>
<organism evidence="1 2">
    <name type="scientific">Trifolium medium</name>
    <dbReference type="NCBI Taxonomy" id="97028"/>
    <lineage>
        <taxon>Eukaryota</taxon>
        <taxon>Viridiplantae</taxon>
        <taxon>Streptophyta</taxon>
        <taxon>Embryophyta</taxon>
        <taxon>Tracheophyta</taxon>
        <taxon>Spermatophyta</taxon>
        <taxon>Magnoliopsida</taxon>
        <taxon>eudicotyledons</taxon>
        <taxon>Gunneridae</taxon>
        <taxon>Pentapetalae</taxon>
        <taxon>rosids</taxon>
        <taxon>fabids</taxon>
        <taxon>Fabales</taxon>
        <taxon>Fabaceae</taxon>
        <taxon>Papilionoideae</taxon>
        <taxon>50 kb inversion clade</taxon>
        <taxon>NPAAA clade</taxon>
        <taxon>Hologalegina</taxon>
        <taxon>IRL clade</taxon>
        <taxon>Trifolieae</taxon>
        <taxon>Trifolium</taxon>
    </lineage>
</organism>
<dbReference type="EMBL" id="LXQA010293002">
    <property type="protein sequence ID" value="MCI41494.1"/>
    <property type="molecule type" value="Genomic_DNA"/>
</dbReference>
<evidence type="ECO:0000313" key="1">
    <source>
        <dbReference type="EMBL" id="MCI41494.1"/>
    </source>
</evidence>